<reference evidence="3" key="2">
    <citation type="submission" date="2023-11" db="UniProtKB">
        <authorList>
            <consortium name="WormBaseParasite"/>
        </authorList>
    </citation>
    <scope>IDENTIFICATION</scope>
</reference>
<dbReference type="WBParaSite" id="TREG1_22230.1">
    <property type="protein sequence ID" value="TREG1_22230.1"/>
    <property type="gene ID" value="TREG1_22230"/>
</dbReference>
<accession>A0AA85JFR9</accession>
<dbReference type="SUPFAM" id="SSF51735">
    <property type="entry name" value="NAD(P)-binding Rossmann-fold domains"/>
    <property type="match status" value="1"/>
</dbReference>
<dbReference type="PRINTS" id="PR00081">
    <property type="entry name" value="GDHRDH"/>
</dbReference>
<evidence type="ECO:0000256" key="1">
    <source>
        <dbReference type="ARBA" id="ARBA00023002"/>
    </source>
</evidence>
<evidence type="ECO:0000313" key="2">
    <source>
        <dbReference type="Proteomes" id="UP000050795"/>
    </source>
</evidence>
<keyword evidence="1" id="KW-0560">Oxidoreductase</keyword>
<dbReference type="InterPro" id="IPR036291">
    <property type="entry name" value="NAD(P)-bd_dom_sf"/>
</dbReference>
<dbReference type="Gene3D" id="3.40.50.720">
    <property type="entry name" value="NAD(P)-binding Rossmann-like Domain"/>
    <property type="match status" value="1"/>
</dbReference>
<name>A0AA85JFR9_TRIRE</name>
<dbReference type="PANTHER" id="PTHR43157">
    <property type="entry name" value="PHOSPHATIDYLINOSITOL-GLYCAN BIOSYNTHESIS CLASS F PROTEIN-RELATED"/>
    <property type="match status" value="1"/>
</dbReference>
<evidence type="ECO:0000313" key="3">
    <source>
        <dbReference type="WBParaSite" id="TREG1_22230.1"/>
    </source>
</evidence>
<dbReference type="GO" id="GO:0016491">
    <property type="term" value="F:oxidoreductase activity"/>
    <property type="evidence" value="ECO:0007669"/>
    <property type="project" value="UniProtKB-KW"/>
</dbReference>
<reference evidence="2" key="1">
    <citation type="submission" date="2022-06" db="EMBL/GenBank/DDBJ databases">
        <authorList>
            <person name="Berger JAMES D."/>
            <person name="Berger JAMES D."/>
        </authorList>
    </citation>
    <scope>NUCLEOTIDE SEQUENCE [LARGE SCALE GENOMIC DNA]</scope>
</reference>
<organism evidence="2 3">
    <name type="scientific">Trichobilharzia regenti</name>
    <name type="common">Nasal bird schistosome</name>
    <dbReference type="NCBI Taxonomy" id="157069"/>
    <lineage>
        <taxon>Eukaryota</taxon>
        <taxon>Metazoa</taxon>
        <taxon>Spiralia</taxon>
        <taxon>Lophotrochozoa</taxon>
        <taxon>Platyhelminthes</taxon>
        <taxon>Trematoda</taxon>
        <taxon>Digenea</taxon>
        <taxon>Strigeidida</taxon>
        <taxon>Schistosomatoidea</taxon>
        <taxon>Schistosomatidae</taxon>
        <taxon>Trichobilharzia</taxon>
    </lineage>
</organism>
<sequence length="323" mass="36321">MRETVGLWNKSCAICKRLDGKVALVTGCNTGIGLYTASELARRGATVIMACRNMERAEKAKNRLLEKYGNSNPDCLKIDVACNEVISSLTPIEANQLIIELLDLASLKSIREFAAKIINRFTKLHYLVNNAGVLLFNYEKTEDNFEITMGVNYFGHFLLTELLLPLLKTSAPSRIIIVSSMGHYYSDIYKPDLQCNKSGFSAYNASKLGNVLHAFELSKRLKDTGVEVVSVHPGFVYTEIQRGMSTNLVKLLTPIIKPFLVSSWKGAQTTLYTVLTDHLISGGFYSNCTMKEPSSIVKNDQERKWFWNRTCELLNIDHNDWLS</sequence>
<dbReference type="Pfam" id="PF00106">
    <property type="entry name" value="adh_short"/>
    <property type="match status" value="1"/>
</dbReference>
<protein>
    <submittedName>
        <fullName evidence="3">Uncharacterized protein</fullName>
    </submittedName>
</protein>
<dbReference type="AlphaFoldDB" id="A0AA85JFR9"/>
<proteinExistence type="predicted"/>
<dbReference type="PANTHER" id="PTHR43157:SF31">
    <property type="entry name" value="PHOSPHATIDYLINOSITOL-GLYCAN BIOSYNTHESIS CLASS F PROTEIN"/>
    <property type="match status" value="1"/>
</dbReference>
<keyword evidence="2" id="KW-1185">Reference proteome</keyword>
<dbReference type="Proteomes" id="UP000050795">
    <property type="component" value="Unassembled WGS sequence"/>
</dbReference>
<dbReference type="InterPro" id="IPR002347">
    <property type="entry name" value="SDR_fam"/>
</dbReference>
<dbReference type="CDD" id="cd05327">
    <property type="entry name" value="retinol-DH_like_SDR_c_like"/>
    <property type="match status" value="1"/>
</dbReference>